<name>A0AAD7N0G0_9AGAR</name>
<protein>
    <submittedName>
        <fullName evidence="1">Uncharacterized protein</fullName>
    </submittedName>
</protein>
<dbReference type="Proteomes" id="UP001215280">
    <property type="component" value="Unassembled WGS sequence"/>
</dbReference>
<gene>
    <name evidence="1" type="ORF">DFH07DRAFT_778180</name>
</gene>
<proteinExistence type="predicted"/>
<sequence length="215" mass="23770">MYCVGQVPGPLARLIRCETRTEQGISKVRRPAGHSEHGIGADWRHHRVFCQLSKATDPETGGEPPLQRHLRLWTARFNGSLVCATIVALEVSKCPENIDKFAAPPRRGQLAIRFGLGGGDAHGMRLQSMQAQGPDTGPTVTQHRDALKVRSGGQEDYATVMVIVKNLGPRALPRGMTTEIRFKPIGVHQKLTDPTLTWYQGLQVQRDIPVQEMVK</sequence>
<dbReference type="AlphaFoldDB" id="A0AAD7N0G0"/>
<evidence type="ECO:0000313" key="1">
    <source>
        <dbReference type="EMBL" id="KAJ7741181.1"/>
    </source>
</evidence>
<organism evidence="1 2">
    <name type="scientific">Mycena maculata</name>
    <dbReference type="NCBI Taxonomy" id="230809"/>
    <lineage>
        <taxon>Eukaryota</taxon>
        <taxon>Fungi</taxon>
        <taxon>Dikarya</taxon>
        <taxon>Basidiomycota</taxon>
        <taxon>Agaricomycotina</taxon>
        <taxon>Agaricomycetes</taxon>
        <taxon>Agaricomycetidae</taxon>
        <taxon>Agaricales</taxon>
        <taxon>Marasmiineae</taxon>
        <taxon>Mycenaceae</taxon>
        <taxon>Mycena</taxon>
    </lineage>
</organism>
<reference evidence="1" key="1">
    <citation type="submission" date="2023-03" db="EMBL/GenBank/DDBJ databases">
        <title>Massive genome expansion in bonnet fungi (Mycena s.s.) driven by repeated elements and novel gene families across ecological guilds.</title>
        <authorList>
            <consortium name="Lawrence Berkeley National Laboratory"/>
            <person name="Harder C.B."/>
            <person name="Miyauchi S."/>
            <person name="Viragh M."/>
            <person name="Kuo A."/>
            <person name="Thoen E."/>
            <person name="Andreopoulos B."/>
            <person name="Lu D."/>
            <person name="Skrede I."/>
            <person name="Drula E."/>
            <person name="Henrissat B."/>
            <person name="Morin E."/>
            <person name="Kohler A."/>
            <person name="Barry K."/>
            <person name="LaButti K."/>
            <person name="Morin E."/>
            <person name="Salamov A."/>
            <person name="Lipzen A."/>
            <person name="Mereny Z."/>
            <person name="Hegedus B."/>
            <person name="Baldrian P."/>
            <person name="Stursova M."/>
            <person name="Weitz H."/>
            <person name="Taylor A."/>
            <person name="Grigoriev I.V."/>
            <person name="Nagy L.G."/>
            <person name="Martin F."/>
            <person name="Kauserud H."/>
        </authorList>
    </citation>
    <scope>NUCLEOTIDE SEQUENCE</scope>
    <source>
        <strain evidence="1">CBHHK188m</strain>
    </source>
</reference>
<accession>A0AAD7N0G0</accession>
<comment type="caution">
    <text evidence="1">The sequence shown here is derived from an EMBL/GenBank/DDBJ whole genome shotgun (WGS) entry which is preliminary data.</text>
</comment>
<evidence type="ECO:0000313" key="2">
    <source>
        <dbReference type="Proteomes" id="UP001215280"/>
    </source>
</evidence>
<dbReference type="EMBL" id="JARJLG010000124">
    <property type="protein sequence ID" value="KAJ7741181.1"/>
    <property type="molecule type" value="Genomic_DNA"/>
</dbReference>
<keyword evidence="2" id="KW-1185">Reference proteome</keyword>